<name>A0A1G8PEE8_9PSEU</name>
<dbReference type="GO" id="GO:0003824">
    <property type="term" value="F:catalytic activity"/>
    <property type="evidence" value="ECO:0007669"/>
    <property type="project" value="UniProtKB-ARBA"/>
</dbReference>
<accession>A0A1G8PEE8</accession>
<dbReference type="AlphaFoldDB" id="A0A1G8PEE8"/>
<dbReference type="EMBL" id="FNET01000001">
    <property type="protein sequence ID" value="SDI90883.1"/>
    <property type="molecule type" value="Genomic_DNA"/>
</dbReference>
<proteinExistence type="predicted"/>
<dbReference type="InterPro" id="IPR029058">
    <property type="entry name" value="AB_hydrolase_fold"/>
</dbReference>
<dbReference type="Pfam" id="PF12697">
    <property type="entry name" value="Abhydrolase_6"/>
    <property type="match status" value="1"/>
</dbReference>
<dbReference type="SUPFAM" id="SSF53474">
    <property type="entry name" value="alpha/beta-Hydrolases"/>
    <property type="match status" value="1"/>
</dbReference>
<reference evidence="3" key="1">
    <citation type="submission" date="2016-10" db="EMBL/GenBank/DDBJ databases">
        <authorList>
            <person name="Varghese N."/>
            <person name="Submissions S."/>
        </authorList>
    </citation>
    <scope>NUCLEOTIDE SEQUENCE [LARGE SCALE GENOMIC DNA]</scope>
    <source>
        <strain evidence="3">DSM 44796</strain>
    </source>
</reference>
<dbReference type="Gene3D" id="3.40.50.1820">
    <property type="entry name" value="alpha/beta hydrolase"/>
    <property type="match status" value="1"/>
</dbReference>
<feature type="domain" description="AB hydrolase-1" evidence="1">
    <location>
        <begin position="26"/>
        <end position="235"/>
    </location>
</feature>
<protein>
    <submittedName>
        <fullName evidence="2">3-oxoadipate enol-lactonase</fullName>
    </submittedName>
</protein>
<sequence>MTTELSLTRLAGAEGSGQLLVVGPSLGTSVSLLWRDCAAALGDGFEVIGWDLPGHGNGAPAEEAFTVPRIADELTERAGALAGGRACAYAGVSFGGAVGFELAARGEGPFEAVVGIGAARRIGEPEMWRARAALVRRAGTSVMVDGSARRWFAPGFVERVPRVAGGLLTALAGTDNESYALACEALAVFEAGGAVRPLRVVVGEHDVVVSPDGADVVLAGCGHLPPAEDPVAVARTLIELLREMRCPTTTA</sequence>
<dbReference type="Proteomes" id="UP000199682">
    <property type="component" value="Unassembled WGS sequence"/>
</dbReference>
<dbReference type="RefSeq" id="WP_090003581.1">
    <property type="nucleotide sequence ID" value="NZ_FNET01000001.1"/>
</dbReference>
<evidence type="ECO:0000259" key="1">
    <source>
        <dbReference type="Pfam" id="PF12697"/>
    </source>
</evidence>
<gene>
    <name evidence="2" type="ORF">SAMN04488074_1018</name>
</gene>
<evidence type="ECO:0000313" key="3">
    <source>
        <dbReference type="Proteomes" id="UP000199682"/>
    </source>
</evidence>
<dbReference type="InterPro" id="IPR000073">
    <property type="entry name" value="AB_hydrolase_1"/>
</dbReference>
<evidence type="ECO:0000313" key="2">
    <source>
        <dbReference type="EMBL" id="SDI90883.1"/>
    </source>
</evidence>
<organism evidence="2 3">
    <name type="scientific">Lentzea albidocapillata subsp. violacea</name>
    <dbReference type="NCBI Taxonomy" id="128104"/>
    <lineage>
        <taxon>Bacteria</taxon>
        <taxon>Bacillati</taxon>
        <taxon>Actinomycetota</taxon>
        <taxon>Actinomycetes</taxon>
        <taxon>Pseudonocardiales</taxon>
        <taxon>Pseudonocardiaceae</taxon>
        <taxon>Lentzea</taxon>
    </lineage>
</organism>